<dbReference type="InterPro" id="IPR050950">
    <property type="entry name" value="HTH-type_LysR_regulators"/>
</dbReference>
<accession>A0A3B0URI1</accession>
<dbReference type="EMBL" id="UOES01000488">
    <property type="protein sequence ID" value="VAW28962.1"/>
    <property type="molecule type" value="Genomic_DNA"/>
</dbReference>
<protein>
    <submittedName>
        <fullName evidence="6">Hydrogen peroxide-inducible genes activator =&gt; OxyR</fullName>
    </submittedName>
</protein>
<dbReference type="GO" id="GO:0003700">
    <property type="term" value="F:DNA-binding transcription factor activity"/>
    <property type="evidence" value="ECO:0007669"/>
    <property type="project" value="InterPro"/>
</dbReference>
<dbReference type="PANTHER" id="PTHR30419:SF29">
    <property type="entry name" value="LYSR-FAMILY TRANSCRIPTIONAL REGULATOR"/>
    <property type="match status" value="1"/>
</dbReference>
<dbReference type="Gene3D" id="1.10.10.10">
    <property type="entry name" value="Winged helix-like DNA-binding domain superfamily/Winged helix DNA-binding domain"/>
    <property type="match status" value="1"/>
</dbReference>
<dbReference type="PRINTS" id="PR00039">
    <property type="entry name" value="HTHLYSR"/>
</dbReference>
<evidence type="ECO:0000256" key="2">
    <source>
        <dbReference type="ARBA" id="ARBA00023015"/>
    </source>
</evidence>
<evidence type="ECO:0000313" key="6">
    <source>
        <dbReference type="EMBL" id="VAW28962.1"/>
    </source>
</evidence>
<dbReference type="InterPro" id="IPR000847">
    <property type="entry name" value="LysR_HTH_N"/>
</dbReference>
<dbReference type="Pfam" id="PF03466">
    <property type="entry name" value="LysR_substrate"/>
    <property type="match status" value="1"/>
</dbReference>
<proteinExistence type="inferred from homology"/>
<dbReference type="GO" id="GO:0005829">
    <property type="term" value="C:cytosol"/>
    <property type="evidence" value="ECO:0007669"/>
    <property type="project" value="TreeGrafter"/>
</dbReference>
<keyword evidence="3" id="KW-0238">DNA-binding</keyword>
<dbReference type="SUPFAM" id="SSF53850">
    <property type="entry name" value="Periplasmic binding protein-like II"/>
    <property type="match status" value="1"/>
</dbReference>
<dbReference type="InterPro" id="IPR005119">
    <property type="entry name" value="LysR_subst-bd"/>
</dbReference>
<dbReference type="InterPro" id="IPR036388">
    <property type="entry name" value="WH-like_DNA-bd_sf"/>
</dbReference>
<evidence type="ECO:0000259" key="5">
    <source>
        <dbReference type="PROSITE" id="PS50931"/>
    </source>
</evidence>
<keyword evidence="4" id="KW-0804">Transcription</keyword>
<sequence length="310" mass="35536">MTLVQLEYIVAVDEKRHFAEAAKRCFVTQPTLSMQIQKLEEQLEIQIFDRSKHPVLPTKIGELIIKQARIILMEAAKLKAVISEEKEILSGELKVGIIPTLSPYLLPLFIHNFLKTYPDINLEIQELITDQIIEKIERNQLDIGIIVTPIEHDYIEELPLFYEEFVAYVSNSNMLFKKLELTGSDINLKDVWVLNEGHCFRNQVLNICKPRKSESEKFRFECGSLEALKKIVDHHNGLTLLPELATLDMTDGELEKVRTFADPVPVREVSLVVHKSFAKQGLTKALYNSVKKSIPDDISSKKSGKVIKWR</sequence>
<dbReference type="SUPFAM" id="SSF46785">
    <property type="entry name" value="Winged helix' DNA-binding domain"/>
    <property type="match status" value="1"/>
</dbReference>
<feature type="domain" description="HTH lysR-type" evidence="5">
    <location>
        <begin position="1"/>
        <end position="58"/>
    </location>
</feature>
<gene>
    <name evidence="6" type="ORF">MNBD_BACTEROID06-250</name>
</gene>
<keyword evidence="2" id="KW-0805">Transcription regulation</keyword>
<dbReference type="PROSITE" id="PS50931">
    <property type="entry name" value="HTH_LYSR"/>
    <property type="match status" value="1"/>
</dbReference>
<dbReference type="PANTHER" id="PTHR30419">
    <property type="entry name" value="HTH-TYPE TRANSCRIPTIONAL REGULATOR YBHD"/>
    <property type="match status" value="1"/>
</dbReference>
<comment type="similarity">
    <text evidence="1">Belongs to the LysR transcriptional regulatory family.</text>
</comment>
<name>A0A3B0URI1_9ZZZZ</name>
<dbReference type="AlphaFoldDB" id="A0A3B0URI1"/>
<evidence type="ECO:0000256" key="4">
    <source>
        <dbReference type="ARBA" id="ARBA00023163"/>
    </source>
</evidence>
<evidence type="ECO:0000256" key="1">
    <source>
        <dbReference type="ARBA" id="ARBA00009437"/>
    </source>
</evidence>
<dbReference type="CDD" id="cd08411">
    <property type="entry name" value="PBP2_OxyR"/>
    <property type="match status" value="1"/>
</dbReference>
<dbReference type="GO" id="GO:0003677">
    <property type="term" value="F:DNA binding"/>
    <property type="evidence" value="ECO:0007669"/>
    <property type="project" value="UniProtKB-KW"/>
</dbReference>
<dbReference type="Pfam" id="PF00126">
    <property type="entry name" value="HTH_1"/>
    <property type="match status" value="1"/>
</dbReference>
<reference evidence="6" key="1">
    <citation type="submission" date="2018-06" db="EMBL/GenBank/DDBJ databases">
        <authorList>
            <person name="Zhirakovskaya E."/>
        </authorList>
    </citation>
    <scope>NUCLEOTIDE SEQUENCE</scope>
</reference>
<dbReference type="Gene3D" id="3.40.190.10">
    <property type="entry name" value="Periplasmic binding protein-like II"/>
    <property type="match status" value="2"/>
</dbReference>
<dbReference type="FunFam" id="1.10.10.10:FF:000001">
    <property type="entry name" value="LysR family transcriptional regulator"/>
    <property type="match status" value="1"/>
</dbReference>
<organism evidence="6">
    <name type="scientific">hydrothermal vent metagenome</name>
    <dbReference type="NCBI Taxonomy" id="652676"/>
    <lineage>
        <taxon>unclassified sequences</taxon>
        <taxon>metagenomes</taxon>
        <taxon>ecological metagenomes</taxon>
    </lineage>
</organism>
<dbReference type="InterPro" id="IPR036390">
    <property type="entry name" value="WH_DNA-bd_sf"/>
</dbReference>
<evidence type="ECO:0000256" key="3">
    <source>
        <dbReference type="ARBA" id="ARBA00023125"/>
    </source>
</evidence>